<dbReference type="Proteomes" id="UP000000238">
    <property type="component" value="Chromosome"/>
</dbReference>
<dbReference type="eggNOG" id="COG5285">
    <property type="taxonomic scope" value="Bacteria"/>
</dbReference>
<evidence type="ECO:0008006" key="3">
    <source>
        <dbReference type="Google" id="ProtNLM"/>
    </source>
</evidence>
<gene>
    <name evidence="1" type="ordered locus">HCH_01886</name>
</gene>
<evidence type="ECO:0000313" key="1">
    <source>
        <dbReference type="EMBL" id="ABC28723.1"/>
    </source>
</evidence>
<keyword evidence="2" id="KW-1185">Reference proteome</keyword>
<sequence length="38" mass="4243">MKPHLLHASSKGTTPNQRRILHVEFSDYPLPAGAQWAS</sequence>
<dbReference type="STRING" id="349521.HCH_01886"/>
<dbReference type="HOGENOM" id="CLU_3328549_0_0_6"/>
<protein>
    <recommendedName>
        <fullName evidence="3">Protein involved in biosynthesis of mitomycin antibiotics/polyketide fumonisin</fullName>
    </recommendedName>
</protein>
<dbReference type="KEGG" id="hch:HCH_01886"/>
<dbReference type="EMBL" id="CP000155">
    <property type="protein sequence ID" value="ABC28723.1"/>
    <property type="molecule type" value="Genomic_DNA"/>
</dbReference>
<organism evidence="1 2">
    <name type="scientific">Hahella chejuensis (strain KCTC 2396)</name>
    <dbReference type="NCBI Taxonomy" id="349521"/>
    <lineage>
        <taxon>Bacteria</taxon>
        <taxon>Pseudomonadati</taxon>
        <taxon>Pseudomonadota</taxon>
        <taxon>Gammaproteobacteria</taxon>
        <taxon>Oceanospirillales</taxon>
        <taxon>Hahellaceae</taxon>
        <taxon>Hahella</taxon>
    </lineage>
</organism>
<reference evidence="1 2" key="1">
    <citation type="journal article" date="2005" name="Nucleic Acids Res.">
        <title>Genomic blueprint of Hahella chejuensis, a marine microbe producing an algicidal agent.</title>
        <authorList>
            <person name="Jeong H."/>
            <person name="Yim J.H."/>
            <person name="Lee C."/>
            <person name="Choi S.-H."/>
            <person name="Park Y.K."/>
            <person name="Yoon S.H."/>
            <person name="Hur C.-G."/>
            <person name="Kang H.-Y."/>
            <person name="Kim D."/>
            <person name="Lee H.H."/>
            <person name="Park K.H."/>
            <person name="Park S.-H."/>
            <person name="Park H.-S."/>
            <person name="Lee H.K."/>
            <person name="Oh T.K."/>
            <person name="Kim J.F."/>
        </authorList>
    </citation>
    <scope>NUCLEOTIDE SEQUENCE [LARGE SCALE GENOMIC DNA]</scope>
    <source>
        <strain evidence="1 2">KCTC 2396</strain>
    </source>
</reference>
<accession>Q2SKV1</accession>
<evidence type="ECO:0000313" key="2">
    <source>
        <dbReference type="Proteomes" id="UP000000238"/>
    </source>
</evidence>
<dbReference type="AlphaFoldDB" id="Q2SKV1"/>
<proteinExistence type="predicted"/>
<name>Q2SKV1_HAHCH</name>